<dbReference type="InterPro" id="IPR006076">
    <property type="entry name" value="FAD-dep_OxRdtase"/>
</dbReference>
<evidence type="ECO:0000313" key="8">
    <source>
        <dbReference type="EMBL" id="PSN72067.1"/>
    </source>
</evidence>
<dbReference type="GO" id="GO:0008115">
    <property type="term" value="F:sarcosine oxidase activity"/>
    <property type="evidence" value="ECO:0007669"/>
    <property type="project" value="TreeGrafter"/>
</dbReference>
<protein>
    <submittedName>
        <fullName evidence="8">Sarcosine oxidase</fullName>
    </submittedName>
</protein>
<dbReference type="SUPFAM" id="SSF51905">
    <property type="entry name" value="FAD/NAD(P)-binding domain"/>
    <property type="match status" value="1"/>
</dbReference>
<dbReference type="GO" id="GO:0050660">
    <property type="term" value="F:flavin adenine dinucleotide binding"/>
    <property type="evidence" value="ECO:0007669"/>
    <property type="project" value="InterPro"/>
</dbReference>
<dbReference type="Pfam" id="PF01266">
    <property type="entry name" value="DAO"/>
    <property type="match status" value="1"/>
</dbReference>
<dbReference type="GO" id="GO:0004657">
    <property type="term" value="F:proline dehydrogenase activity"/>
    <property type="evidence" value="ECO:0007669"/>
    <property type="project" value="TreeGrafter"/>
</dbReference>
<keyword evidence="9" id="KW-1185">Reference proteome</keyword>
<comment type="similarity">
    <text evidence="2">Belongs to the MSOX/MTOX family.</text>
</comment>
<dbReference type="GO" id="GO:0050031">
    <property type="term" value="F:L-pipecolate oxidase activity"/>
    <property type="evidence" value="ECO:0007669"/>
    <property type="project" value="TreeGrafter"/>
</dbReference>
<keyword evidence="3" id="KW-0285">Flavoprotein</keyword>
<dbReference type="Gene3D" id="3.50.50.60">
    <property type="entry name" value="FAD/NAD(P)-binding domain"/>
    <property type="match status" value="1"/>
</dbReference>
<keyword evidence="5" id="KW-0560">Oxidoreductase</keyword>
<dbReference type="Proteomes" id="UP000240883">
    <property type="component" value="Unassembled WGS sequence"/>
</dbReference>
<dbReference type="InterPro" id="IPR045170">
    <property type="entry name" value="MTOX"/>
</dbReference>
<dbReference type="STRING" id="1448308.A0A2T2P306"/>
<feature type="domain" description="FAD dependent oxidoreductase" evidence="7">
    <location>
        <begin position="12"/>
        <end position="393"/>
    </location>
</feature>
<gene>
    <name evidence="8" type="ORF">BS50DRAFT_569635</name>
</gene>
<feature type="region of interest" description="Disordered" evidence="6">
    <location>
        <begin position="415"/>
        <end position="447"/>
    </location>
</feature>
<dbReference type="InterPro" id="IPR036188">
    <property type="entry name" value="FAD/NAD-bd_sf"/>
</dbReference>
<keyword evidence="4" id="KW-0274">FAD</keyword>
<dbReference type="OrthoDB" id="2219495at2759"/>
<dbReference type="Gene3D" id="3.30.9.10">
    <property type="entry name" value="D-Amino Acid Oxidase, subunit A, domain 2"/>
    <property type="match status" value="1"/>
</dbReference>
<evidence type="ECO:0000256" key="5">
    <source>
        <dbReference type="ARBA" id="ARBA00023002"/>
    </source>
</evidence>
<evidence type="ECO:0000256" key="4">
    <source>
        <dbReference type="ARBA" id="ARBA00022827"/>
    </source>
</evidence>
<evidence type="ECO:0000256" key="2">
    <source>
        <dbReference type="ARBA" id="ARBA00010989"/>
    </source>
</evidence>
<organism evidence="8 9">
    <name type="scientific">Corynespora cassiicola Philippines</name>
    <dbReference type="NCBI Taxonomy" id="1448308"/>
    <lineage>
        <taxon>Eukaryota</taxon>
        <taxon>Fungi</taxon>
        <taxon>Dikarya</taxon>
        <taxon>Ascomycota</taxon>
        <taxon>Pezizomycotina</taxon>
        <taxon>Dothideomycetes</taxon>
        <taxon>Pleosporomycetidae</taxon>
        <taxon>Pleosporales</taxon>
        <taxon>Corynesporascaceae</taxon>
        <taxon>Corynespora</taxon>
    </lineage>
</organism>
<dbReference type="AlphaFoldDB" id="A0A2T2P306"/>
<accession>A0A2T2P306</accession>
<reference evidence="8 9" key="1">
    <citation type="journal article" date="2018" name="Front. Microbiol.">
        <title>Genome-Wide Analysis of Corynespora cassiicola Leaf Fall Disease Putative Effectors.</title>
        <authorList>
            <person name="Lopez D."/>
            <person name="Ribeiro S."/>
            <person name="Label P."/>
            <person name="Fumanal B."/>
            <person name="Venisse J.S."/>
            <person name="Kohler A."/>
            <person name="de Oliveira R.R."/>
            <person name="Labutti K."/>
            <person name="Lipzen A."/>
            <person name="Lail K."/>
            <person name="Bauer D."/>
            <person name="Ohm R.A."/>
            <person name="Barry K.W."/>
            <person name="Spatafora J."/>
            <person name="Grigoriev I.V."/>
            <person name="Martin F.M."/>
            <person name="Pujade-Renaud V."/>
        </authorList>
    </citation>
    <scope>NUCLEOTIDE SEQUENCE [LARGE SCALE GENOMIC DNA]</scope>
    <source>
        <strain evidence="8 9">Philippines</strain>
    </source>
</reference>
<comment type="cofactor">
    <cofactor evidence="1">
        <name>FAD</name>
        <dbReference type="ChEBI" id="CHEBI:57692"/>
    </cofactor>
</comment>
<evidence type="ECO:0000256" key="3">
    <source>
        <dbReference type="ARBA" id="ARBA00022630"/>
    </source>
</evidence>
<evidence type="ECO:0000256" key="1">
    <source>
        <dbReference type="ARBA" id="ARBA00001974"/>
    </source>
</evidence>
<evidence type="ECO:0000259" key="7">
    <source>
        <dbReference type="Pfam" id="PF01266"/>
    </source>
</evidence>
<dbReference type="PANTHER" id="PTHR10961">
    <property type="entry name" value="PEROXISOMAL SARCOSINE OXIDASE"/>
    <property type="match status" value="1"/>
</dbReference>
<sequence length="447" mass="48771">MASSDREIPSSILIVGSGVFGLSTAWALCKDARFNNTSITVVDRQPFPSKDGSSIDSSRIIRPDYASPPYTRLATIAQEHWRNGFAAGNYFETGLCLTAWGKEQKYVQDSLKNVQSIGKDRVEVLNSAQDIARVCGLEHIEGIDERGCGGVGYVNWSSGWANAEGAMVWLRKEVEKLGRVNFVLGTVSKLFIDHATNTVSGVRLSDSSTLTADLTILAAGAWSPALIDLRGICKSTGQAVVYMPISSAEQSKLENRPTLLNLSHGLFMIPPSQNLLKVARHGHGYTNPTTIPHPESDDPSAAITVSLPYTSVDDPNQRVPDEGQRQCREFLASIHPSLSTPSRPFTKSKICWYTDTRNGDFLISYHPQYKGLFVATGGSGHGFKFLPIIGESIIECMLGNPPDDFKGKWEWPAQRVPEDEWPGDGSRGGPVGMKLAEETAKSRASRL</sequence>
<dbReference type="EMBL" id="KZ678130">
    <property type="protein sequence ID" value="PSN72067.1"/>
    <property type="molecule type" value="Genomic_DNA"/>
</dbReference>
<proteinExistence type="inferred from homology"/>
<dbReference type="PANTHER" id="PTHR10961:SF46">
    <property type="entry name" value="PEROXISOMAL SARCOSINE OXIDASE"/>
    <property type="match status" value="1"/>
</dbReference>
<evidence type="ECO:0000256" key="6">
    <source>
        <dbReference type="SAM" id="MobiDB-lite"/>
    </source>
</evidence>
<name>A0A2T2P306_CORCC</name>
<evidence type="ECO:0000313" key="9">
    <source>
        <dbReference type="Proteomes" id="UP000240883"/>
    </source>
</evidence>